<proteinExistence type="predicted"/>
<evidence type="ECO:0000256" key="5">
    <source>
        <dbReference type="ARBA" id="ARBA00022723"/>
    </source>
</evidence>
<dbReference type="NCBIfam" id="TIGR00089">
    <property type="entry name" value="MiaB/RimO family radical SAM methylthiotransferase"/>
    <property type="match status" value="1"/>
</dbReference>
<comment type="caution">
    <text evidence="10">The sequence shown here is derived from an EMBL/GenBank/DDBJ whole genome shotgun (WGS) entry which is preliminary data.</text>
</comment>
<keyword evidence="3 10" id="KW-0808">Transferase</keyword>
<name>A0A7C4XJX2_UNCW3</name>
<keyword evidence="6" id="KW-0408">Iron</keyword>
<dbReference type="GO" id="GO:0051539">
    <property type="term" value="F:4 iron, 4 sulfur cluster binding"/>
    <property type="evidence" value="ECO:0007669"/>
    <property type="project" value="UniProtKB-KW"/>
</dbReference>
<dbReference type="AlphaFoldDB" id="A0A7C4XJX2"/>
<evidence type="ECO:0000259" key="8">
    <source>
        <dbReference type="PROSITE" id="PS51449"/>
    </source>
</evidence>
<reference evidence="10" key="1">
    <citation type="journal article" date="2020" name="mSystems">
        <title>Genome- and Community-Level Interaction Insights into Carbon Utilization and Element Cycling Functions of Hydrothermarchaeota in Hydrothermal Sediment.</title>
        <authorList>
            <person name="Zhou Z."/>
            <person name="Liu Y."/>
            <person name="Xu W."/>
            <person name="Pan J."/>
            <person name="Luo Z.H."/>
            <person name="Li M."/>
        </authorList>
    </citation>
    <scope>NUCLEOTIDE SEQUENCE [LARGE SCALE GENOMIC DNA]</scope>
    <source>
        <strain evidence="10">SpSt-774</strain>
    </source>
</reference>
<evidence type="ECO:0000256" key="6">
    <source>
        <dbReference type="ARBA" id="ARBA00023004"/>
    </source>
</evidence>
<evidence type="ECO:0000256" key="1">
    <source>
        <dbReference type="ARBA" id="ARBA00001966"/>
    </source>
</evidence>
<dbReference type="SUPFAM" id="SSF102114">
    <property type="entry name" value="Radical SAM enzymes"/>
    <property type="match status" value="1"/>
</dbReference>
<evidence type="ECO:0000256" key="4">
    <source>
        <dbReference type="ARBA" id="ARBA00022691"/>
    </source>
</evidence>
<feature type="domain" description="Radical SAM core" evidence="9">
    <location>
        <begin position="97"/>
        <end position="324"/>
    </location>
</feature>
<keyword evidence="2" id="KW-0004">4Fe-4S</keyword>
<dbReference type="InterPro" id="IPR023404">
    <property type="entry name" value="rSAM_horseshoe"/>
</dbReference>
<dbReference type="EMBL" id="DTGZ01000029">
    <property type="protein sequence ID" value="HGV96977.1"/>
    <property type="molecule type" value="Genomic_DNA"/>
</dbReference>
<keyword evidence="7" id="KW-0411">Iron-sulfur</keyword>
<dbReference type="Gene3D" id="3.40.50.12160">
    <property type="entry name" value="Methylthiotransferase, N-terminal domain"/>
    <property type="match status" value="1"/>
</dbReference>
<evidence type="ECO:0000313" key="10">
    <source>
        <dbReference type="EMBL" id="HGV96977.1"/>
    </source>
</evidence>
<dbReference type="InterPro" id="IPR006638">
    <property type="entry name" value="Elp3/MiaA/NifB-like_rSAM"/>
</dbReference>
<feature type="domain" description="MTTase N-terminal" evidence="8">
    <location>
        <begin position="1"/>
        <end position="96"/>
    </location>
</feature>
<keyword evidence="4" id="KW-0949">S-adenosyl-L-methionine</keyword>
<protein>
    <submittedName>
        <fullName evidence="10">MiaB/RimO family radical SAM methylthiotransferase</fullName>
        <ecNumber evidence="10">2.8.4.-</ecNumber>
    </submittedName>
</protein>
<dbReference type="EC" id="2.8.4.-" evidence="10"/>
<comment type="cofactor">
    <cofactor evidence="1">
        <name>[4Fe-4S] cluster</name>
        <dbReference type="ChEBI" id="CHEBI:49883"/>
    </cofactor>
</comment>
<dbReference type="Pfam" id="PF04055">
    <property type="entry name" value="Radical_SAM"/>
    <property type="match status" value="1"/>
</dbReference>
<dbReference type="InterPro" id="IPR013848">
    <property type="entry name" value="Methylthiotransferase_N"/>
</dbReference>
<dbReference type="GO" id="GO:0046872">
    <property type="term" value="F:metal ion binding"/>
    <property type="evidence" value="ECO:0007669"/>
    <property type="project" value="UniProtKB-KW"/>
</dbReference>
<evidence type="ECO:0000259" key="9">
    <source>
        <dbReference type="PROSITE" id="PS51918"/>
    </source>
</evidence>
<dbReference type="Pfam" id="PF00919">
    <property type="entry name" value="UPF0004"/>
    <property type="match status" value="1"/>
</dbReference>
<dbReference type="SFLD" id="SFLDG01082">
    <property type="entry name" value="B12-binding_domain_containing"/>
    <property type="match status" value="1"/>
</dbReference>
<dbReference type="PANTHER" id="PTHR11918">
    <property type="entry name" value="RADICAL SAM PROTEINS"/>
    <property type="match status" value="1"/>
</dbReference>
<evidence type="ECO:0000256" key="3">
    <source>
        <dbReference type="ARBA" id="ARBA00022679"/>
    </source>
</evidence>
<dbReference type="GO" id="GO:0035598">
    <property type="term" value="F:tRNA (N(6)-L-threonylcarbamoyladenosine(37)-C(2))-methylthiotransferase activity"/>
    <property type="evidence" value="ECO:0007669"/>
    <property type="project" value="TreeGrafter"/>
</dbReference>
<dbReference type="PANTHER" id="PTHR11918:SF45">
    <property type="entry name" value="THREONYLCARBAMOYLADENOSINE TRNA METHYLTHIOTRANSFERASE"/>
    <property type="match status" value="1"/>
</dbReference>
<dbReference type="PROSITE" id="PS51449">
    <property type="entry name" value="MTTASE_N"/>
    <property type="match status" value="1"/>
</dbReference>
<evidence type="ECO:0000256" key="7">
    <source>
        <dbReference type="ARBA" id="ARBA00023014"/>
    </source>
</evidence>
<dbReference type="SMART" id="SM00729">
    <property type="entry name" value="Elp3"/>
    <property type="match status" value="1"/>
</dbReference>
<organism evidence="10">
    <name type="scientific">candidate division WOR-3 bacterium</name>
    <dbReference type="NCBI Taxonomy" id="2052148"/>
    <lineage>
        <taxon>Bacteria</taxon>
        <taxon>Bacteria division WOR-3</taxon>
    </lineage>
</organism>
<dbReference type="InterPro" id="IPR005839">
    <property type="entry name" value="Methylthiotransferase"/>
</dbReference>
<accession>A0A7C4XJX2</accession>
<dbReference type="SFLD" id="SFLDS00029">
    <property type="entry name" value="Radical_SAM"/>
    <property type="match status" value="1"/>
</dbReference>
<dbReference type="InterPro" id="IPR007197">
    <property type="entry name" value="rSAM"/>
</dbReference>
<dbReference type="InterPro" id="IPR058240">
    <property type="entry name" value="rSAM_sf"/>
</dbReference>
<sequence>MAILYNLGCKLNQYEGNCLLEKFSKFDNVVIVNTCCVTREAEVKSQKKLRNAIRNFPGYKVVATGCACTLNREEFKFADEIIDLKERNELIRDIFPEPKRARYFLKIEDGCNQSCTFCVVSKLRTKVESKPGFIIQKEIEWAKSLGFKEIVLAGANIGLYGCDIGSSLSALLKSLTQITNLPRIRLSSIEPQFITPEIISVLKNLPFCPHFHIPVQSADDRILSLMGRRYNSEKLKKIIELIIRNYSDAGLSGDIIVGFPGESEEEFYNTYNFIRENPFMHLHIFPYSPRPNTEAFSFGDTISSSIKKRRLWLLKELIQKKNYEFRLKMQNRIFDVVVERKNGMAVGLARNYIRIMLNGNFRERDLVLTRVERVTIEGTYGTVIA</sequence>
<keyword evidence="5" id="KW-0479">Metal-binding</keyword>
<evidence type="ECO:0000256" key="2">
    <source>
        <dbReference type="ARBA" id="ARBA00022485"/>
    </source>
</evidence>
<dbReference type="InterPro" id="IPR038135">
    <property type="entry name" value="Methylthiotransferase_N_sf"/>
</dbReference>
<dbReference type="PROSITE" id="PS51918">
    <property type="entry name" value="RADICAL_SAM"/>
    <property type="match status" value="1"/>
</dbReference>
<gene>
    <name evidence="10" type="ORF">ENV60_01610</name>
</gene>
<dbReference type="Gene3D" id="3.80.30.20">
    <property type="entry name" value="tm_1862 like domain"/>
    <property type="match status" value="1"/>
</dbReference>